<accession>A0A7S8HEI9</accession>
<keyword evidence="5" id="KW-1185">Reference proteome</keyword>
<sequence length="302" mass="33453">MKIAIAGGTGFVGKGLTNYFLENEHEVVILTRSEEKTSSHPRLSYVTWLKESAQPELALSGVDVVINLAGTSINSGRWTDEVKESILKSRVNTTKELLRIMKVMEPKPSTFINASAIGIYQTSEDATYREDSLNHGDDFLATTVSTWENLASEAESLGIRTVYTRFGIILGKDEGALPAIAMPYKLFAGGTVGTGRQWLSWIHWKDVVRAIDHCMNNTDIKGPVNLVSPHPLRMKEFGKTVADALNRPHWIPAPSFALKALLGEKSILVLEGQHVLPTVLQHTNFTFAYPTLKDALEDIYEE</sequence>
<dbReference type="EMBL" id="CP049742">
    <property type="protein sequence ID" value="QPC45772.1"/>
    <property type="molecule type" value="Genomic_DNA"/>
</dbReference>
<dbReference type="InterPro" id="IPR010099">
    <property type="entry name" value="SDR39U1"/>
</dbReference>
<dbReference type="CDD" id="cd05242">
    <property type="entry name" value="SDR_a8"/>
    <property type="match status" value="1"/>
</dbReference>
<evidence type="ECO:0000259" key="3">
    <source>
        <dbReference type="Pfam" id="PF08338"/>
    </source>
</evidence>
<dbReference type="InterPro" id="IPR013549">
    <property type="entry name" value="DUF1731"/>
</dbReference>
<evidence type="ECO:0000313" key="4">
    <source>
        <dbReference type="EMBL" id="QPC45772.1"/>
    </source>
</evidence>
<dbReference type="Pfam" id="PF08338">
    <property type="entry name" value="DUF1731"/>
    <property type="match status" value="1"/>
</dbReference>
<dbReference type="RefSeq" id="WP_239673290.1">
    <property type="nucleotide sequence ID" value="NZ_CP049742.1"/>
</dbReference>
<dbReference type="AlphaFoldDB" id="A0A7S8HEI9"/>
<comment type="similarity">
    <text evidence="1">Belongs to the NAD(P)-dependent epimerase/dehydratase family. SDR39U1 subfamily.</text>
</comment>
<evidence type="ECO:0000259" key="2">
    <source>
        <dbReference type="Pfam" id="PF01370"/>
    </source>
</evidence>
<dbReference type="InterPro" id="IPR036291">
    <property type="entry name" value="NAD(P)-bd_dom_sf"/>
</dbReference>
<evidence type="ECO:0000313" key="5">
    <source>
        <dbReference type="Proteomes" id="UP000593626"/>
    </source>
</evidence>
<evidence type="ECO:0000256" key="1">
    <source>
        <dbReference type="ARBA" id="ARBA00009353"/>
    </source>
</evidence>
<organism evidence="4 5">
    <name type="scientific">Mangrovibacillus cuniculi</name>
    <dbReference type="NCBI Taxonomy" id="2593652"/>
    <lineage>
        <taxon>Bacteria</taxon>
        <taxon>Bacillati</taxon>
        <taxon>Bacillota</taxon>
        <taxon>Bacilli</taxon>
        <taxon>Bacillales</taxon>
        <taxon>Bacillaceae</taxon>
        <taxon>Mangrovibacillus</taxon>
    </lineage>
</organism>
<dbReference type="SUPFAM" id="SSF51735">
    <property type="entry name" value="NAD(P)-binding Rossmann-fold domains"/>
    <property type="match status" value="1"/>
</dbReference>
<dbReference type="PANTHER" id="PTHR11092:SF0">
    <property type="entry name" value="EPIMERASE FAMILY PROTEIN SDR39U1"/>
    <property type="match status" value="1"/>
</dbReference>
<feature type="domain" description="NAD-dependent epimerase/dehydratase" evidence="2">
    <location>
        <begin position="3"/>
        <end position="219"/>
    </location>
</feature>
<gene>
    <name evidence="4" type="ORF">G8O30_01680</name>
</gene>
<protein>
    <submittedName>
        <fullName evidence="4">TIGR01777 family protein</fullName>
    </submittedName>
</protein>
<reference evidence="4 5" key="1">
    <citation type="submission" date="2019-07" db="EMBL/GenBank/DDBJ databases">
        <title>Genome sequence of 2 isolates from Red Sea Mangroves.</title>
        <authorList>
            <person name="Sefrji F."/>
            <person name="Michoud G."/>
            <person name="Merlino G."/>
            <person name="Daffonchio D."/>
        </authorList>
    </citation>
    <scope>NUCLEOTIDE SEQUENCE [LARGE SCALE GENOMIC DNA]</scope>
    <source>
        <strain evidence="4 5">R1DC41</strain>
    </source>
</reference>
<dbReference type="NCBIfam" id="TIGR01777">
    <property type="entry name" value="yfcH"/>
    <property type="match status" value="1"/>
</dbReference>
<dbReference type="KEGG" id="mcui:G8O30_01680"/>
<dbReference type="Gene3D" id="3.40.50.720">
    <property type="entry name" value="NAD(P)-binding Rossmann-like Domain"/>
    <property type="match status" value="1"/>
</dbReference>
<dbReference type="Pfam" id="PF01370">
    <property type="entry name" value="Epimerase"/>
    <property type="match status" value="1"/>
</dbReference>
<feature type="domain" description="DUF1731" evidence="3">
    <location>
        <begin position="253"/>
        <end position="299"/>
    </location>
</feature>
<name>A0A7S8HEI9_9BACI</name>
<proteinExistence type="inferred from homology"/>
<dbReference type="InterPro" id="IPR001509">
    <property type="entry name" value="Epimerase_deHydtase"/>
</dbReference>
<dbReference type="PANTHER" id="PTHR11092">
    <property type="entry name" value="SUGAR NUCLEOTIDE EPIMERASE RELATED"/>
    <property type="match status" value="1"/>
</dbReference>
<dbReference type="Proteomes" id="UP000593626">
    <property type="component" value="Chromosome"/>
</dbReference>